<feature type="compositionally biased region" description="Polar residues" evidence="3">
    <location>
        <begin position="529"/>
        <end position="543"/>
    </location>
</feature>
<dbReference type="Proteomes" id="UP000221165">
    <property type="component" value="Unassembled WGS sequence"/>
</dbReference>
<feature type="compositionally biased region" description="Acidic residues" evidence="3">
    <location>
        <begin position="192"/>
        <end position="204"/>
    </location>
</feature>
<dbReference type="VEuPathDB" id="ToxoDB:CSUI_003378"/>
<feature type="compositionally biased region" description="Low complexity" evidence="3">
    <location>
        <begin position="164"/>
        <end position="181"/>
    </location>
</feature>
<dbReference type="RefSeq" id="XP_067924450.1">
    <property type="nucleotide sequence ID" value="XM_068063576.1"/>
</dbReference>
<feature type="compositionally biased region" description="Low complexity" evidence="3">
    <location>
        <begin position="445"/>
        <end position="471"/>
    </location>
</feature>
<feature type="compositionally biased region" description="Basic and acidic residues" evidence="3">
    <location>
        <begin position="823"/>
        <end position="836"/>
    </location>
</feature>
<feature type="compositionally biased region" description="Low complexity" evidence="3">
    <location>
        <begin position="492"/>
        <end position="501"/>
    </location>
</feature>
<keyword evidence="2" id="KW-0106">Calcium</keyword>
<feature type="compositionally biased region" description="Basic and acidic residues" evidence="3">
    <location>
        <begin position="716"/>
        <end position="725"/>
    </location>
</feature>
<dbReference type="Gene3D" id="1.10.238.220">
    <property type="match status" value="1"/>
</dbReference>
<dbReference type="PANTHER" id="PTHR14095:SF0">
    <property type="entry name" value="MIP22305P"/>
    <property type="match status" value="1"/>
</dbReference>
<proteinExistence type="predicted"/>
<feature type="compositionally biased region" description="Basic and acidic residues" evidence="3">
    <location>
        <begin position="575"/>
        <end position="586"/>
    </location>
</feature>
<feature type="compositionally biased region" description="Basic and acidic residues" evidence="3">
    <location>
        <begin position="518"/>
        <end position="528"/>
    </location>
</feature>
<feature type="region of interest" description="Disordered" evidence="3">
    <location>
        <begin position="350"/>
        <end position="945"/>
    </location>
</feature>
<dbReference type="SUPFAM" id="SSF47473">
    <property type="entry name" value="EF-hand"/>
    <property type="match status" value="2"/>
</dbReference>
<dbReference type="OrthoDB" id="5586at2759"/>
<feature type="compositionally biased region" description="Acidic residues" evidence="3">
    <location>
        <begin position="740"/>
        <end position="749"/>
    </location>
</feature>
<feature type="compositionally biased region" description="Low complexity" evidence="3">
    <location>
        <begin position="872"/>
        <end position="899"/>
    </location>
</feature>
<gene>
    <name evidence="5" type="ORF">CSUI_003378</name>
</gene>
<evidence type="ECO:0000313" key="6">
    <source>
        <dbReference type="Proteomes" id="UP000221165"/>
    </source>
</evidence>
<dbReference type="GO" id="GO:0000159">
    <property type="term" value="C:protein phosphatase type 2A complex"/>
    <property type="evidence" value="ECO:0007669"/>
    <property type="project" value="TreeGrafter"/>
</dbReference>
<feature type="compositionally biased region" description="Low complexity" evidence="3">
    <location>
        <begin position="564"/>
        <end position="574"/>
    </location>
</feature>
<keyword evidence="6" id="KW-1185">Reference proteome</keyword>
<feature type="compositionally biased region" description="Low complexity" evidence="3">
    <location>
        <begin position="9"/>
        <end position="21"/>
    </location>
</feature>
<feature type="domain" description="EF-hand" evidence="4">
    <location>
        <begin position="1289"/>
        <end position="1324"/>
    </location>
</feature>
<feature type="compositionally biased region" description="Low complexity" evidence="3">
    <location>
        <begin position="261"/>
        <end position="274"/>
    </location>
</feature>
<dbReference type="GeneID" id="94426787"/>
<dbReference type="EMBL" id="MIGC01001491">
    <property type="protein sequence ID" value="PHJ22773.1"/>
    <property type="molecule type" value="Genomic_DNA"/>
</dbReference>
<feature type="compositionally biased region" description="Basic and acidic residues" evidence="3">
    <location>
        <begin position="601"/>
        <end position="612"/>
    </location>
</feature>
<feature type="compositionally biased region" description="Low complexity" evidence="3">
    <location>
        <begin position="350"/>
        <end position="364"/>
    </location>
</feature>
<feature type="region of interest" description="Disordered" evidence="3">
    <location>
        <begin position="128"/>
        <end position="296"/>
    </location>
</feature>
<feature type="region of interest" description="Disordered" evidence="3">
    <location>
        <begin position="1"/>
        <end position="53"/>
    </location>
</feature>
<dbReference type="InterPro" id="IPR041534">
    <property type="entry name" value="EF-hand_13"/>
</dbReference>
<dbReference type="InterPro" id="IPR018247">
    <property type="entry name" value="EF_Hand_1_Ca_BS"/>
</dbReference>
<feature type="compositionally biased region" description="Acidic residues" evidence="3">
    <location>
        <begin position="548"/>
        <end position="558"/>
    </location>
</feature>
<feature type="compositionally biased region" description="Basic and acidic residues" evidence="3">
    <location>
        <begin position="900"/>
        <end position="914"/>
    </location>
</feature>
<comment type="caution">
    <text evidence="5">The sequence shown here is derived from an EMBL/GenBank/DDBJ whole genome shotgun (WGS) entry which is preliminary data.</text>
</comment>
<feature type="compositionally biased region" description="Low complexity" evidence="3">
    <location>
        <begin position="392"/>
        <end position="407"/>
    </location>
</feature>
<dbReference type="Gene3D" id="1.10.238.10">
    <property type="entry name" value="EF-hand"/>
    <property type="match status" value="1"/>
</dbReference>
<dbReference type="PROSITE" id="PS50222">
    <property type="entry name" value="EF_HAND_2"/>
    <property type="match status" value="2"/>
</dbReference>
<dbReference type="InterPro" id="IPR002048">
    <property type="entry name" value="EF_hand_dom"/>
</dbReference>
<evidence type="ECO:0000313" key="5">
    <source>
        <dbReference type="EMBL" id="PHJ22773.1"/>
    </source>
</evidence>
<evidence type="ECO:0000259" key="4">
    <source>
        <dbReference type="PROSITE" id="PS50222"/>
    </source>
</evidence>
<feature type="compositionally biased region" description="Basic and acidic residues" evidence="3">
    <location>
        <begin position="688"/>
        <end position="708"/>
    </location>
</feature>
<feature type="compositionally biased region" description="Basic and acidic residues" evidence="3">
    <location>
        <begin position="619"/>
        <end position="636"/>
    </location>
</feature>
<keyword evidence="1" id="KW-0479">Metal-binding</keyword>
<feature type="compositionally biased region" description="Basic and acidic residues" evidence="3">
    <location>
        <begin position="861"/>
        <end position="871"/>
    </location>
</feature>
<dbReference type="GO" id="GO:0005509">
    <property type="term" value="F:calcium ion binding"/>
    <property type="evidence" value="ECO:0007669"/>
    <property type="project" value="InterPro"/>
</dbReference>
<evidence type="ECO:0000256" key="2">
    <source>
        <dbReference type="ARBA" id="ARBA00022837"/>
    </source>
</evidence>
<feature type="compositionally biased region" description="Acidic residues" evidence="3">
    <location>
        <begin position="587"/>
        <end position="600"/>
    </location>
</feature>
<feature type="compositionally biased region" description="Low complexity" evidence="3">
    <location>
        <begin position="128"/>
        <end position="137"/>
    </location>
</feature>
<dbReference type="PANTHER" id="PTHR14095">
    <property type="entry name" value="PHOSPHATASE 2A REGULATORY SUBUNIT-RELATED"/>
    <property type="match status" value="1"/>
</dbReference>
<name>A0A2C6L5P6_9APIC</name>
<feature type="compositionally biased region" description="Polar residues" evidence="3">
    <location>
        <begin position="225"/>
        <end position="239"/>
    </location>
</feature>
<accession>A0A2C6L5P6</accession>
<dbReference type="GO" id="GO:0019888">
    <property type="term" value="F:protein phosphatase regulator activity"/>
    <property type="evidence" value="ECO:0007669"/>
    <property type="project" value="TreeGrafter"/>
</dbReference>
<feature type="compositionally biased region" description="Low complexity" evidence="3">
    <location>
        <begin position="214"/>
        <end position="224"/>
    </location>
</feature>
<evidence type="ECO:0000256" key="1">
    <source>
        <dbReference type="ARBA" id="ARBA00022723"/>
    </source>
</evidence>
<protein>
    <submittedName>
        <fullName evidence="5">Protein phosphatase</fullName>
    </submittedName>
</protein>
<feature type="region of interest" description="Disordered" evidence="3">
    <location>
        <begin position="1437"/>
        <end position="1467"/>
    </location>
</feature>
<feature type="region of interest" description="Disordered" evidence="3">
    <location>
        <begin position="1072"/>
        <end position="1093"/>
    </location>
</feature>
<feature type="domain" description="EF-hand" evidence="4">
    <location>
        <begin position="1163"/>
        <end position="1198"/>
    </location>
</feature>
<evidence type="ECO:0000256" key="3">
    <source>
        <dbReference type="SAM" id="MobiDB-lite"/>
    </source>
</evidence>
<reference evidence="5 6" key="1">
    <citation type="journal article" date="2017" name="Int. J. Parasitol.">
        <title>The genome of the protozoan parasite Cystoisospora suis and a reverse vaccinology approach to identify vaccine candidates.</title>
        <authorList>
            <person name="Palmieri N."/>
            <person name="Shrestha A."/>
            <person name="Ruttkowski B."/>
            <person name="Beck T."/>
            <person name="Vogl C."/>
            <person name="Tomley F."/>
            <person name="Blake D.P."/>
            <person name="Joachim A."/>
        </authorList>
    </citation>
    <scope>NUCLEOTIDE SEQUENCE [LARGE SCALE GENOMIC DNA]</scope>
    <source>
        <strain evidence="5 6">Wien I</strain>
    </source>
</reference>
<organism evidence="5 6">
    <name type="scientific">Cystoisospora suis</name>
    <dbReference type="NCBI Taxonomy" id="483139"/>
    <lineage>
        <taxon>Eukaryota</taxon>
        <taxon>Sar</taxon>
        <taxon>Alveolata</taxon>
        <taxon>Apicomplexa</taxon>
        <taxon>Conoidasida</taxon>
        <taxon>Coccidia</taxon>
        <taxon>Eucoccidiorida</taxon>
        <taxon>Eimeriorina</taxon>
        <taxon>Sarcocystidae</taxon>
        <taxon>Cystoisospora</taxon>
    </lineage>
</organism>
<sequence length="1467" mass="159636">MVCLGMMGEESSAPSSSSSSAEDFHSSLPCSDTVTSGLRGGTSGVHTPDGISKPASVIQYSFHSKMMNNNNLSSSSSSASFSSLPSISLSYNHTSHSFYPPPSSFSPPSPPPCTTLLQALRLVSQKQSTQSLSFSSSNPDKRDEFFSSTTSRGSREHHSDAPPSSSSRLLLLTAVASSLSRGQEKLRQQDPMDVEGEGSGEEDSPSPPPRHHSSSSFSCSSSMSQIDTSKLPSHIARTSSRPRHLSPTWESAAGGGGAGVGLSRKSSRLSSAGSGSSGGGGLGCIDTTSGRGSSGGEWLDDMMIPFLSDTRLRRFVLQTKLLSDQNDPEKLDAFLDKALQAYQVTSSTSASTSLSSSSSSHNASLPPPSSCAPLSSQQGESSVSSPPPPPASSSSPIVSTTTASVPTLGVCTPGGGGGGLASSPRVSSSTSTSTTYLRRPIDIVPSPKRSSSGKSFFSSSSSPFFTSSSPPVDVSKKISPPPSTTTIGRTVSSSSASSSDPSSHEIKSSKVDSSSSKGDADYPPRESHPLSTPSPGGISSRSPLTAMEAEEDGGEENNEANRRSSSLLEPLELSYLHHKEEQRAGDDQDDTVGEGREEEEERKKRDPERDSPKISSSILREREAEDAKMKEEEMSKKKMKIFSPSVDKPGDTPQDIPSKRSTKESVSSGHTASHLLTDDHIAFPYRVSIEKEDDGHMAVDIEEREGRSKASGTRLVRREEERQGESVEGDFQDASSSFSEDGEETETGIEDERKGRGGSITERLHQQTRSPLESLKKKSPRSSSSSPRLQHQAREQGQERREEEKAKSSSTQGEVFLSPIGEDGLKSKTEMRKDEEFASPGEGAKGDPDPLSSSSSCRASIVKEEKSESEKTGVSSSSLSPSSLGSSSTLPESPSPEKLSLLRKEESENEEKKPSSNASADCHPPSRVAIEEERSTKESGVSSSSLALHKSKTLLEYIRHQRKALSLQPTSHMSEKALRLLKEVFDKHGDSGAGGGISDLNVFAQEIVVPLLGLGEYMAPRIFAMIDRHDTGTISLPMIKEFWSDRLILACDDPTTFGEGFPNSKLPKFFLPAASSSSPPPPDHMSAAEGEDENRSASFLNEELVQHTVKRGSARNFFHIVKQEGCDYITPEDLRPWIDDVLRYAPDMSFLNEPSAVEFASRYVDSVIARIMFEVDRDDSGHISFRDLKNSCLPHVWFTLTPGIELSVVRRFFSYEHFYLFYCTFHALDEDEDFLLDRSDVRRYDNHNINIEVEERVFQQVARTFKSPKAGYMCFEDWIWFLLVYHDVTSEHAIEFWFKIFDIDGDGVLRDHEIEVFFNAQVDRFRMRDDKLPAYRDFICPMCDALCVPSASGLRCEDLLRDRTSGGCFISCLLKRGAFQAMDEGETMSSIVRGGFIGGSLWDRHMMDLTPFEIFASQQYQELTSRKGEECFIEEGGGYLDESDGSQSDESLLVDTASGDSGESIEM</sequence>
<dbReference type="InterPro" id="IPR011992">
    <property type="entry name" value="EF-hand-dom_pair"/>
</dbReference>
<feature type="compositionally biased region" description="Low complexity" evidence="3">
    <location>
        <begin position="371"/>
        <end position="384"/>
    </location>
</feature>
<dbReference type="PROSITE" id="PS00018">
    <property type="entry name" value="EF_HAND_1"/>
    <property type="match status" value="1"/>
</dbReference>
<dbReference type="Pfam" id="PF17958">
    <property type="entry name" value="EF-hand_13"/>
    <property type="match status" value="1"/>
</dbReference>
<feature type="compositionally biased region" description="Basic and acidic residues" evidence="3">
    <location>
        <begin position="792"/>
        <end position="807"/>
    </location>
</feature>